<dbReference type="RefSeq" id="XP_035828561.1">
    <property type="nucleotide sequence ID" value="XM_035972668.1"/>
</dbReference>
<accession>A0ABM1W1L8</accession>
<protein>
    <submittedName>
        <fullName evidence="2">Uncharacterized protein LOC101852359</fullName>
    </submittedName>
</protein>
<dbReference type="GeneID" id="101852359"/>
<organism evidence="1 2">
    <name type="scientific">Aplysia californica</name>
    <name type="common">California sea hare</name>
    <dbReference type="NCBI Taxonomy" id="6500"/>
    <lineage>
        <taxon>Eukaryota</taxon>
        <taxon>Metazoa</taxon>
        <taxon>Spiralia</taxon>
        <taxon>Lophotrochozoa</taxon>
        <taxon>Mollusca</taxon>
        <taxon>Gastropoda</taxon>
        <taxon>Heterobranchia</taxon>
        <taxon>Euthyneura</taxon>
        <taxon>Tectipleura</taxon>
        <taxon>Aplysiida</taxon>
        <taxon>Aplysioidea</taxon>
        <taxon>Aplysiidae</taxon>
        <taxon>Aplysia</taxon>
    </lineage>
</organism>
<gene>
    <name evidence="2" type="primary">LOC101852359</name>
</gene>
<reference evidence="2" key="1">
    <citation type="submission" date="2025-08" db="UniProtKB">
        <authorList>
            <consortium name="RefSeq"/>
        </authorList>
    </citation>
    <scope>IDENTIFICATION</scope>
</reference>
<evidence type="ECO:0000313" key="1">
    <source>
        <dbReference type="Proteomes" id="UP000694888"/>
    </source>
</evidence>
<keyword evidence="1" id="KW-1185">Reference proteome</keyword>
<name>A0ABM1W1L8_APLCA</name>
<dbReference type="Proteomes" id="UP000694888">
    <property type="component" value="Unplaced"/>
</dbReference>
<sequence length="255" mass="27921">MSSNRSEPWLVPLNETVIIGYSDIAAAGSRALLGLSDLREQLVFEIPQLPNAKPCCVLDPKAAAASNKGKKTQEKPLGPFIVYNCKNHARQKYSLVVLNCHIPAACSHSVVKYLVEACRTSFARRVFLLSGQHFDLPEGPLRPLYDNCWNGMGPGTACPVLSRDVKLYDAFLSNFIQMFMIDGTPFSTLIALCNKAEAGHASEIDGSLDVSMVIEMYQEHLSEITGLRFSLATSKSLVYDGNPGENADMVAMIYV</sequence>
<evidence type="ECO:0000313" key="2">
    <source>
        <dbReference type="RefSeq" id="XP_035828561.1"/>
    </source>
</evidence>
<proteinExistence type="predicted"/>